<evidence type="ECO:0000313" key="14">
    <source>
        <dbReference type="EMBL" id="KAH7424337.1"/>
    </source>
</evidence>
<evidence type="ECO:0000256" key="1">
    <source>
        <dbReference type="ARBA" id="ARBA00004370"/>
    </source>
</evidence>
<dbReference type="InterPro" id="IPR050665">
    <property type="entry name" value="Cytochrome_P450_Monooxygen"/>
</dbReference>
<dbReference type="GO" id="GO:0016020">
    <property type="term" value="C:membrane"/>
    <property type="evidence" value="ECO:0007669"/>
    <property type="project" value="UniProtKB-SubCell"/>
</dbReference>
<evidence type="ECO:0000256" key="10">
    <source>
        <dbReference type="ARBA" id="ARBA00023136"/>
    </source>
</evidence>
<evidence type="ECO:0000256" key="6">
    <source>
        <dbReference type="ARBA" id="ARBA00022989"/>
    </source>
</evidence>
<reference evidence="14" key="1">
    <citation type="submission" date="2021-08" db="EMBL/GenBank/DDBJ databases">
        <title>WGS assembly of Ceratopteris richardii.</title>
        <authorList>
            <person name="Marchant D.B."/>
            <person name="Chen G."/>
            <person name="Jenkins J."/>
            <person name="Shu S."/>
            <person name="Leebens-Mack J."/>
            <person name="Grimwood J."/>
            <person name="Schmutz J."/>
            <person name="Soltis P."/>
            <person name="Soltis D."/>
            <person name="Chen Z.-H."/>
        </authorList>
    </citation>
    <scope>NUCLEOTIDE SEQUENCE</scope>
    <source>
        <strain evidence="14">Whitten #5841</strain>
        <tissue evidence="14">Leaf</tissue>
    </source>
</reference>
<evidence type="ECO:0000256" key="9">
    <source>
        <dbReference type="ARBA" id="ARBA00023033"/>
    </source>
</evidence>
<evidence type="ECO:0000256" key="3">
    <source>
        <dbReference type="ARBA" id="ARBA00022617"/>
    </source>
</evidence>
<keyword evidence="7 12" id="KW-0560">Oxidoreductase</keyword>
<dbReference type="Gene3D" id="1.10.630.10">
    <property type="entry name" value="Cytochrome P450"/>
    <property type="match status" value="1"/>
</dbReference>
<evidence type="ECO:0000256" key="7">
    <source>
        <dbReference type="ARBA" id="ARBA00023002"/>
    </source>
</evidence>
<dbReference type="PRINTS" id="PR00385">
    <property type="entry name" value="P450"/>
</dbReference>
<evidence type="ECO:0000256" key="5">
    <source>
        <dbReference type="ARBA" id="ARBA00022723"/>
    </source>
</evidence>
<evidence type="ECO:0000256" key="11">
    <source>
        <dbReference type="PIRSR" id="PIRSR602401-1"/>
    </source>
</evidence>
<dbReference type="PANTHER" id="PTHR24282:SF211">
    <property type="entry name" value="CYTOCHROME P450-RELATED"/>
    <property type="match status" value="1"/>
</dbReference>
<keyword evidence="3 11" id="KW-0349">Heme</keyword>
<accession>A0A8T2TLX2</accession>
<dbReference type="InterPro" id="IPR001128">
    <property type="entry name" value="Cyt_P450"/>
</dbReference>
<keyword evidence="6 13" id="KW-1133">Transmembrane helix</keyword>
<dbReference type="InterPro" id="IPR002401">
    <property type="entry name" value="Cyt_P450_E_grp-I"/>
</dbReference>
<protein>
    <recommendedName>
        <fullName evidence="16">Cytochrome P450</fullName>
    </recommendedName>
</protein>
<evidence type="ECO:0000256" key="12">
    <source>
        <dbReference type="RuleBase" id="RU000461"/>
    </source>
</evidence>
<comment type="caution">
    <text evidence="14">The sequence shown here is derived from an EMBL/GenBank/DDBJ whole genome shotgun (WGS) entry which is preliminary data.</text>
</comment>
<feature type="transmembrane region" description="Helical" evidence="13">
    <location>
        <begin position="12"/>
        <end position="34"/>
    </location>
</feature>
<evidence type="ECO:0000256" key="2">
    <source>
        <dbReference type="ARBA" id="ARBA00010617"/>
    </source>
</evidence>
<dbReference type="PROSITE" id="PS00086">
    <property type="entry name" value="CYTOCHROME_P450"/>
    <property type="match status" value="1"/>
</dbReference>
<evidence type="ECO:0008006" key="16">
    <source>
        <dbReference type="Google" id="ProtNLM"/>
    </source>
</evidence>
<keyword evidence="10 13" id="KW-0472">Membrane</keyword>
<dbReference type="GO" id="GO:0004497">
    <property type="term" value="F:monooxygenase activity"/>
    <property type="evidence" value="ECO:0007669"/>
    <property type="project" value="UniProtKB-KW"/>
</dbReference>
<dbReference type="PRINTS" id="PR00463">
    <property type="entry name" value="EP450I"/>
</dbReference>
<dbReference type="SUPFAM" id="SSF48264">
    <property type="entry name" value="Cytochrome P450"/>
    <property type="match status" value="1"/>
</dbReference>
<dbReference type="OMA" id="IAGPKAC"/>
<dbReference type="Proteomes" id="UP000825935">
    <property type="component" value="Chromosome 11"/>
</dbReference>
<dbReference type="InterPro" id="IPR017972">
    <property type="entry name" value="Cyt_P450_CS"/>
</dbReference>
<evidence type="ECO:0000313" key="15">
    <source>
        <dbReference type="Proteomes" id="UP000825935"/>
    </source>
</evidence>
<gene>
    <name evidence="14" type="ORF">KP509_11G003200</name>
</gene>
<name>A0A8T2TLX2_CERRI</name>
<comment type="cofactor">
    <cofactor evidence="11">
        <name>heme</name>
        <dbReference type="ChEBI" id="CHEBI:30413"/>
    </cofactor>
</comment>
<comment type="subcellular location">
    <subcellularLocation>
        <location evidence="1">Membrane</location>
    </subcellularLocation>
</comment>
<keyword evidence="15" id="KW-1185">Reference proteome</keyword>
<dbReference type="GO" id="GO:0005506">
    <property type="term" value="F:iron ion binding"/>
    <property type="evidence" value="ECO:0007669"/>
    <property type="project" value="InterPro"/>
</dbReference>
<keyword evidence="9 12" id="KW-0503">Monooxygenase</keyword>
<dbReference type="OrthoDB" id="1470350at2759"/>
<dbReference type="InterPro" id="IPR036396">
    <property type="entry name" value="Cyt_P450_sf"/>
</dbReference>
<evidence type="ECO:0000256" key="4">
    <source>
        <dbReference type="ARBA" id="ARBA00022692"/>
    </source>
</evidence>
<dbReference type="Pfam" id="PF00067">
    <property type="entry name" value="p450"/>
    <property type="match status" value="1"/>
</dbReference>
<proteinExistence type="inferred from homology"/>
<evidence type="ECO:0000256" key="13">
    <source>
        <dbReference type="SAM" id="Phobius"/>
    </source>
</evidence>
<comment type="similarity">
    <text evidence="2 12">Belongs to the cytochrome P450 family.</text>
</comment>
<dbReference type="GO" id="GO:0020037">
    <property type="term" value="F:heme binding"/>
    <property type="evidence" value="ECO:0007669"/>
    <property type="project" value="InterPro"/>
</dbReference>
<dbReference type="EMBL" id="CM035416">
    <property type="protein sequence ID" value="KAH7424337.1"/>
    <property type="molecule type" value="Genomic_DNA"/>
</dbReference>
<dbReference type="AlphaFoldDB" id="A0A8T2TLX2"/>
<sequence length="538" mass="60880">MDISGHGILTTITVGVSMGLLSLFLWRLFIYCWWKPSSVARLLRSRGFTVLPYTAVVGNALDINRLQNIAYSTPLCKGSSNHQYLSRIWPFHFANCSPSSTAGRSAIFWLASCPSLHIVNADDAKVILSSDYKEYVKFPTAYVTVQRLFGRSILTVDGDNWEHRRRILNPAFASDKLKTMSAHMLTCIQAMLDRWEQRRCHRHAATAELELDIMQEFSDVSADVLTRTCFGSNFEEGKSVFEDQQAIIEATFRDAARSAIFPLYRFLPTARNRLCWRLQSRIHKTLKQIVENRLYAVQKSQADSYGDDLLGRILAANTSSLADGAVLTTQDIIDDCKSFFFAGHETTACLLAWAAMLMASYPDWQDRAREEVLEISEEAGKINGHGKLKVLEMILLETLRLYPPVPQLISRTRSQGYGTTPEVSEKKLNVPPGVRITVLNGLMHRDKEMWGDDVDEFRPERFANGISRACKGMHGFMPFGYGPHICIGQTFAMLEAKLVLASVLQRFRIHLPEAYQHAPRLYGVLRPQYGMPLLITRI</sequence>
<keyword evidence="5 11" id="KW-0479">Metal-binding</keyword>
<organism evidence="14 15">
    <name type="scientific">Ceratopteris richardii</name>
    <name type="common">Triangle waterfern</name>
    <dbReference type="NCBI Taxonomy" id="49495"/>
    <lineage>
        <taxon>Eukaryota</taxon>
        <taxon>Viridiplantae</taxon>
        <taxon>Streptophyta</taxon>
        <taxon>Embryophyta</taxon>
        <taxon>Tracheophyta</taxon>
        <taxon>Polypodiopsida</taxon>
        <taxon>Polypodiidae</taxon>
        <taxon>Polypodiales</taxon>
        <taxon>Pteridineae</taxon>
        <taxon>Pteridaceae</taxon>
        <taxon>Parkerioideae</taxon>
        <taxon>Ceratopteris</taxon>
    </lineage>
</organism>
<dbReference type="GO" id="GO:0016705">
    <property type="term" value="F:oxidoreductase activity, acting on paired donors, with incorporation or reduction of molecular oxygen"/>
    <property type="evidence" value="ECO:0007669"/>
    <property type="project" value="InterPro"/>
</dbReference>
<dbReference type="PANTHER" id="PTHR24282">
    <property type="entry name" value="CYTOCHROME P450 FAMILY MEMBER"/>
    <property type="match status" value="1"/>
</dbReference>
<evidence type="ECO:0000256" key="8">
    <source>
        <dbReference type="ARBA" id="ARBA00023004"/>
    </source>
</evidence>
<feature type="binding site" description="axial binding residue" evidence="11">
    <location>
        <position position="486"/>
    </location>
    <ligand>
        <name>heme</name>
        <dbReference type="ChEBI" id="CHEBI:30413"/>
    </ligand>
    <ligandPart>
        <name>Fe</name>
        <dbReference type="ChEBI" id="CHEBI:18248"/>
    </ligandPart>
</feature>
<keyword evidence="4 13" id="KW-0812">Transmembrane</keyword>
<keyword evidence="8 11" id="KW-0408">Iron</keyword>